<keyword evidence="5" id="KW-0255">Endonuclease</keyword>
<keyword evidence="6" id="KW-0378">Hydrolase</keyword>
<dbReference type="Pfam" id="PF00078">
    <property type="entry name" value="RVT_1"/>
    <property type="match status" value="1"/>
</dbReference>
<name>A0A564YRN0_HYMDI</name>
<keyword evidence="3" id="KW-0548">Nucleotidyltransferase</keyword>
<dbReference type="SUPFAM" id="SSF50630">
    <property type="entry name" value="Acid proteases"/>
    <property type="match status" value="1"/>
</dbReference>
<reference evidence="15 16" key="1">
    <citation type="submission" date="2019-07" db="EMBL/GenBank/DDBJ databases">
        <authorList>
            <person name="Jastrzebski P J."/>
            <person name="Paukszto L."/>
            <person name="Jastrzebski P J."/>
        </authorList>
    </citation>
    <scope>NUCLEOTIDE SEQUENCE [LARGE SCALE GENOMIC DNA]</scope>
    <source>
        <strain evidence="15 16">WMS-il1</strain>
    </source>
</reference>
<keyword evidence="4" id="KW-0540">Nuclease</keyword>
<dbReference type="InterPro" id="IPR000477">
    <property type="entry name" value="RT_dom"/>
</dbReference>
<keyword evidence="7" id="KW-0460">Magnesium</keyword>
<keyword evidence="10" id="KW-0695">RNA-directed DNA polymerase</keyword>
<dbReference type="PROSITE" id="PS50175">
    <property type="entry name" value="ASP_PROT_RETROV"/>
    <property type="match status" value="1"/>
</dbReference>
<dbReference type="GO" id="GO:0004519">
    <property type="term" value="F:endonuclease activity"/>
    <property type="evidence" value="ECO:0007669"/>
    <property type="project" value="UniProtKB-KW"/>
</dbReference>
<keyword evidence="2" id="KW-0808">Transferase</keyword>
<dbReference type="Gene3D" id="2.40.70.10">
    <property type="entry name" value="Acid Proteases"/>
    <property type="match status" value="1"/>
</dbReference>
<evidence type="ECO:0000259" key="13">
    <source>
        <dbReference type="PROSITE" id="PS50175"/>
    </source>
</evidence>
<dbReference type="CDD" id="cd00303">
    <property type="entry name" value="retropepsin_like"/>
    <property type="match status" value="1"/>
</dbReference>
<dbReference type="Gene3D" id="3.10.10.10">
    <property type="entry name" value="HIV Type 1 Reverse Transcriptase, subunit A, domain 1"/>
    <property type="match status" value="1"/>
</dbReference>
<evidence type="ECO:0000313" key="15">
    <source>
        <dbReference type="EMBL" id="VUZ49358.1"/>
    </source>
</evidence>
<dbReference type="GO" id="GO:0004190">
    <property type="term" value="F:aspartic-type endopeptidase activity"/>
    <property type="evidence" value="ECO:0007669"/>
    <property type="project" value="InterPro"/>
</dbReference>
<dbReference type="PROSITE" id="PS50878">
    <property type="entry name" value="RT_POL"/>
    <property type="match status" value="1"/>
</dbReference>
<evidence type="ECO:0000256" key="3">
    <source>
        <dbReference type="ARBA" id="ARBA00022695"/>
    </source>
</evidence>
<keyword evidence="8" id="KW-0694">RNA-binding</keyword>
<dbReference type="Pfam" id="PF00077">
    <property type="entry name" value="RVP"/>
    <property type="match status" value="1"/>
</dbReference>
<feature type="region of interest" description="Disordered" evidence="12">
    <location>
        <begin position="91"/>
        <end position="119"/>
    </location>
</feature>
<dbReference type="InterPro" id="IPR018061">
    <property type="entry name" value="Retropepsins"/>
</dbReference>
<keyword evidence="1" id="KW-0645">Protease</keyword>
<dbReference type="PROSITE" id="PS00141">
    <property type="entry name" value="ASP_PROTEASE"/>
    <property type="match status" value="1"/>
</dbReference>
<dbReference type="GO" id="GO:0015074">
    <property type="term" value="P:DNA integration"/>
    <property type="evidence" value="ECO:0007669"/>
    <property type="project" value="UniProtKB-KW"/>
</dbReference>
<evidence type="ECO:0000256" key="4">
    <source>
        <dbReference type="ARBA" id="ARBA00022722"/>
    </source>
</evidence>
<evidence type="ECO:0000256" key="11">
    <source>
        <dbReference type="ARBA" id="ARBA00023268"/>
    </source>
</evidence>
<dbReference type="EMBL" id="CABIJS010000333">
    <property type="protein sequence ID" value="VUZ49358.1"/>
    <property type="molecule type" value="Genomic_DNA"/>
</dbReference>
<evidence type="ECO:0000256" key="9">
    <source>
        <dbReference type="ARBA" id="ARBA00022908"/>
    </source>
</evidence>
<evidence type="ECO:0008006" key="17">
    <source>
        <dbReference type="Google" id="ProtNLM"/>
    </source>
</evidence>
<evidence type="ECO:0000256" key="8">
    <source>
        <dbReference type="ARBA" id="ARBA00022884"/>
    </source>
</evidence>
<dbReference type="Pfam" id="PF17919">
    <property type="entry name" value="RT_RNaseH_2"/>
    <property type="match status" value="1"/>
</dbReference>
<dbReference type="AlphaFoldDB" id="A0A564YRN0"/>
<feature type="domain" description="Peptidase A2" evidence="13">
    <location>
        <begin position="150"/>
        <end position="229"/>
    </location>
</feature>
<dbReference type="Gene3D" id="3.30.70.270">
    <property type="match status" value="1"/>
</dbReference>
<keyword evidence="9" id="KW-0229">DNA integration</keyword>
<evidence type="ECO:0000256" key="7">
    <source>
        <dbReference type="ARBA" id="ARBA00022842"/>
    </source>
</evidence>
<dbReference type="CDD" id="cd01647">
    <property type="entry name" value="RT_LTR"/>
    <property type="match status" value="1"/>
</dbReference>
<dbReference type="Proteomes" id="UP000321570">
    <property type="component" value="Unassembled WGS sequence"/>
</dbReference>
<keyword evidence="11" id="KW-0511">Multifunctional enzyme</keyword>
<evidence type="ECO:0000313" key="16">
    <source>
        <dbReference type="Proteomes" id="UP000321570"/>
    </source>
</evidence>
<evidence type="ECO:0000256" key="2">
    <source>
        <dbReference type="ARBA" id="ARBA00022679"/>
    </source>
</evidence>
<evidence type="ECO:0000256" key="10">
    <source>
        <dbReference type="ARBA" id="ARBA00022918"/>
    </source>
</evidence>
<dbReference type="FunFam" id="3.10.10.10:FF:000007">
    <property type="entry name" value="Retrovirus-related Pol polyprotein from transposon 17.6-like Protein"/>
    <property type="match status" value="1"/>
</dbReference>
<evidence type="ECO:0000256" key="1">
    <source>
        <dbReference type="ARBA" id="ARBA00022670"/>
    </source>
</evidence>
<organism evidence="15 16">
    <name type="scientific">Hymenolepis diminuta</name>
    <name type="common">Rat tapeworm</name>
    <dbReference type="NCBI Taxonomy" id="6216"/>
    <lineage>
        <taxon>Eukaryota</taxon>
        <taxon>Metazoa</taxon>
        <taxon>Spiralia</taxon>
        <taxon>Lophotrochozoa</taxon>
        <taxon>Platyhelminthes</taxon>
        <taxon>Cestoda</taxon>
        <taxon>Eucestoda</taxon>
        <taxon>Cyclophyllidea</taxon>
        <taxon>Hymenolepididae</taxon>
        <taxon>Hymenolepis</taxon>
    </lineage>
</organism>
<sequence length="821" mass="91698">MSITEKPKSAADLFRRKQKPGESYVQYAIAIQSILGGCTGNRFPPSEQEYLVSLRFLSGVYPPALQNHLANMEHAGIVELVKAANAFSSIPCSQSQTPTRPKYLAQPQGSPSRHPKPTRALQGKYETVRMYTLSLGNCPVVKVAIGEQTHKFLVDTGAAISIIKPETVPDRLKKHMDQKHPIVMEAVNGSTFKSEGSINLHFRLGNQRFRQRMYICSVISGAGLLGMDFLEKQQTRILLDKHKLVLNGTTELTLGHERPSLGSRLVNTQGAKPQKSGSREKTLLTEVGDIPEEVKAFLRNNEDIFALDGEPTGRSIQYQEFVSEEIANLLKNKIIRPSSSAWAVPIVVTKQKNGALRLCVDYRKLNAVTKRDQYSMPRIDDGFDYMTGSHYFSTLDLRSGYWQVEVDPKSRAKTAFVVPTGLYEFETMPFGLMNAPASFQRLMHQVLLDLIPTQCQVYLDDVIIFSRSVTEHIARLEALFNRLRQAGLRLNPKKCKFMQTTVAYLGHIISKDGVHTDPEKTAKIHKWPTLRNAEEVRLFLGLAGYYRRLTSAPILAFPDLSDDKGIFILDTDASNIATGALLSQIQNGEEHPIAHYLLGPREFILRTDHKALTWLCSFKDPEGLIGRWQEILAEYHYKLEHRPGTKHGNADAMSRIPQDSPGVATIRLSDDTLAEWANAQSKDPYISLIYDRLVHGTDKPSGKEMEGCSLDTRTLLVPMVQFSNKGRGTILSIQTKSARQISTAADFSSPDSRTVTLKLRTPRGAQNRTGCPPTILVTQYERGRGRRLRRVSCVSKLSLRTTSHAHLFNQCGGDSPTKSSA</sequence>
<accession>A0A564YRN0</accession>
<dbReference type="CDD" id="cd09274">
    <property type="entry name" value="RNase_HI_RT_Ty3"/>
    <property type="match status" value="1"/>
</dbReference>
<protein>
    <recommendedName>
        <fullName evidence="17">Reverse transcriptase</fullName>
    </recommendedName>
</protein>
<proteinExistence type="predicted"/>
<dbReference type="PANTHER" id="PTHR37984">
    <property type="entry name" value="PROTEIN CBG26694"/>
    <property type="match status" value="1"/>
</dbReference>
<dbReference type="SUPFAM" id="SSF56672">
    <property type="entry name" value="DNA/RNA polymerases"/>
    <property type="match status" value="1"/>
</dbReference>
<keyword evidence="16" id="KW-1185">Reference proteome</keyword>
<dbReference type="InterPro" id="IPR021109">
    <property type="entry name" value="Peptidase_aspartic_dom_sf"/>
</dbReference>
<evidence type="ECO:0000256" key="12">
    <source>
        <dbReference type="SAM" id="MobiDB-lite"/>
    </source>
</evidence>
<evidence type="ECO:0000259" key="14">
    <source>
        <dbReference type="PROSITE" id="PS50878"/>
    </source>
</evidence>
<evidence type="ECO:0000256" key="5">
    <source>
        <dbReference type="ARBA" id="ARBA00022759"/>
    </source>
</evidence>
<gene>
    <name evidence="15" type="ORF">WMSIL1_LOCUS8745</name>
</gene>
<dbReference type="InterPro" id="IPR041577">
    <property type="entry name" value="RT_RNaseH_2"/>
</dbReference>
<dbReference type="InterPro" id="IPR043502">
    <property type="entry name" value="DNA/RNA_pol_sf"/>
</dbReference>
<dbReference type="InterPro" id="IPR001969">
    <property type="entry name" value="Aspartic_peptidase_AS"/>
</dbReference>
<dbReference type="GO" id="GO:0003723">
    <property type="term" value="F:RNA binding"/>
    <property type="evidence" value="ECO:0007669"/>
    <property type="project" value="UniProtKB-KW"/>
</dbReference>
<dbReference type="PANTHER" id="PTHR37984:SF5">
    <property type="entry name" value="PROTEIN NYNRIN-LIKE"/>
    <property type="match status" value="1"/>
</dbReference>
<dbReference type="GO" id="GO:0006508">
    <property type="term" value="P:proteolysis"/>
    <property type="evidence" value="ECO:0007669"/>
    <property type="project" value="UniProtKB-KW"/>
</dbReference>
<feature type="domain" description="Reverse transcriptase" evidence="14">
    <location>
        <begin position="329"/>
        <end position="509"/>
    </location>
</feature>
<evidence type="ECO:0000256" key="6">
    <source>
        <dbReference type="ARBA" id="ARBA00022801"/>
    </source>
</evidence>
<dbReference type="InterPro" id="IPR043128">
    <property type="entry name" value="Rev_trsase/Diguanyl_cyclase"/>
</dbReference>
<dbReference type="InterPro" id="IPR001995">
    <property type="entry name" value="Peptidase_A2_cat"/>
</dbReference>
<dbReference type="InterPro" id="IPR050951">
    <property type="entry name" value="Retrovirus_Pol_polyprotein"/>
</dbReference>
<dbReference type="GO" id="GO:0003964">
    <property type="term" value="F:RNA-directed DNA polymerase activity"/>
    <property type="evidence" value="ECO:0007669"/>
    <property type="project" value="UniProtKB-KW"/>
</dbReference>